<dbReference type="EMBL" id="JADQDM010000012">
    <property type="protein sequence ID" value="MBF9223178.1"/>
    <property type="molecule type" value="Genomic_DNA"/>
</dbReference>
<sequence>MPEVEVFRTDVTCPRAAAALLRGLRACFPTWRITFDLDDCDRILRVESPKGAPDARAVAAVLHSRGYACAPLPD</sequence>
<organism evidence="1 2">
    <name type="scientific">Hymenobacter ruricola</name>
    <dbReference type="NCBI Taxonomy" id="2791023"/>
    <lineage>
        <taxon>Bacteria</taxon>
        <taxon>Pseudomonadati</taxon>
        <taxon>Bacteroidota</taxon>
        <taxon>Cytophagia</taxon>
        <taxon>Cytophagales</taxon>
        <taxon>Hymenobacteraceae</taxon>
        <taxon>Hymenobacter</taxon>
    </lineage>
</organism>
<evidence type="ECO:0008006" key="3">
    <source>
        <dbReference type="Google" id="ProtNLM"/>
    </source>
</evidence>
<gene>
    <name evidence="1" type="ORF">I2H31_18890</name>
</gene>
<name>A0ABS0I889_9BACT</name>
<proteinExistence type="predicted"/>
<accession>A0ABS0I889</accession>
<dbReference type="Proteomes" id="UP000618931">
    <property type="component" value="Unassembled WGS sequence"/>
</dbReference>
<dbReference type="RefSeq" id="WP_196294622.1">
    <property type="nucleotide sequence ID" value="NZ_JADQDM010000012.1"/>
</dbReference>
<comment type="caution">
    <text evidence="1">The sequence shown here is derived from an EMBL/GenBank/DDBJ whole genome shotgun (WGS) entry which is preliminary data.</text>
</comment>
<evidence type="ECO:0000313" key="1">
    <source>
        <dbReference type="EMBL" id="MBF9223178.1"/>
    </source>
</evidence>
<reference evidence="1 2" key="1">
    <citation type="submission" date="2020-11" db="EMBL/GenBank/DDBJ databases">
        <authorList>
            <person name="Kim M.K."/>
        </authorList>
    </citation>
    <scope>NUCLEOTIDE SEQUENCE [LARGE SCALE GENOMIC DNA]</scope>
    <source>
        <strain evidence="1 2">BT662</strain>
    </source>
</reference>
<keyword evidence="2" id="KW-1185">Reference proteome</keyword>
<protein>
    <recommendedName>
        <fullName evidence="3">HMA domain-containing protein</fullName>
    </recommendedName>
</protein>
<evidence type="ECO:0000313" key="2">
    <source>
        <dbReference type="Proteomes" id="UP000618931"/>
    </source>
</evidence>